<sequence length="770" mass="82934">MRRTSRPNYPKEQWINDQDATLMWKYFTQLVVRADDGPRDGLHAGLLRHNNLRLIVRNTGHDFMGRSTGWGALVINTHSFQDVEFTKSWAGGSCGYKGSAVTVGAGVQGRALLRQAVAQDPPVTVVTGECPTVGIAGGFVQGGGHGPLTTIFGFAADNALSFDVITAEGEFVTANAKTNPELFWGLKGGGPGSYGVVVSASFKTFPEHQSAGATLYINSTLTNDTELFWEGVRIFHSHANYFVDNGLYVYFSVGPGSLRVRPFVAYNQTAAELEAVLAPLKSDLSAAGVPFYSAPTNQYATFFDLYLDLFEDETAGPPTLTSGWTFGRTDIEDNNDGIIEAFKTALSPRADLVNQGYMVGHLFGAGHASQPAGISATNPRFRDSSDLLLYLIPLPEDATLEQKADIQDLLTNTVDRAMKDAAPNGCAYVNEADPYQEDWQNHFWGPTVYPKLQSLKETWDPNGVFYALSTPGTEQWDVIEYGTRLCKRFGGVLHGAVLLPPGAGLGRRGAAQVAGQHDEALIGVAGKQGREKRTASRGCLGRPRSRVGPVFLPEIVVVAREAQPLAESRCDSVEEGAEGDNGRAEDAHVGFYHAVQGAADLVDEEVHGDGHAKLSIIHRGSIQANGALDVRIPQGVKRPAKGEVNADHEPKAKAKTKESRTGDDPASTSERAQKAQRAETKRKACLLTGTHETGHGDGACHGANNAIILEKAHSYYNPSCVHPQSDCDGRDDGRQDDGRSHSVSAGIVASHFKNQTSPATRAWREPTPLE</sequence>
<evidence type="ECO:0000256" key="2">
    <source>
        <dbReference type="ARBA" id="ARBA00023002"/>
    </source>
</evidence>
<dbReference type="Proteomes" id="UP000001056">
    <property type="component" value="Unassembled WGS sequence"/>
</dbReference>
<dbReference type="RefSeq" id="XP_001226057.1">
    <property type="nucleotide sequence ID" value="XM_001226056.1"/>
</dbReference>
<dbReference type="InterPro" id="IPR050432">
    <property type="entry name" value="FAD-linked_Oxidoreductases_BP"/>
</dbReference>
<dbReference type="HOGENOM" id="CLU_362896_0_0_1"/>
<dbReference type="PROSITE" id="PS51387">
    <property type="entry name" value="FAD_PCMH"/>
    <property type="match status" value="1"/>
</dbReference>
<evidence type="ECO:0000313" key="5">
    <source>
        <dbReference type="EMBL" id="EAQ82972.1"/>
    </source>
</evidence>
<dbReference type="InterPro" id="IPR012951">
    <property type="entry name" value="BBE"/>
</dbReference>
<protein>
    <recommendedName>
        <fullName evidence="4">FAD-binding PCMH-type domain-containing protein</fullName>
    </recommendedName>
</protein>
<dbReference type="VEuPathDB" id="FungiDB:CHGG_10790"/>
<accession>Q2GML4</accession>
<dbReference type="InParanoid" id="Q2GML4"/>
<feature type="compositionally biased region" description="Basic and acidic residues" evidence="3">
    <location>
        <begin position="640"/>
        <end position="663"/>
    </location>
</feature>
<feature type="domain" description="FAD-binding PCMH-type" evidence="4">
    <location>
        <begin position="15"/>
        <end position="207"/>
    </location>
</feature>
<dbReference type="EMBL" id="CH408036">
    <property type="protein sequence ID" value="EAQ82972.1"/>
    <property type="molecule type" value="Genomic_DNA"/>
</dbReference>
<dbReference type="Gene3D" id="3.30.465.10">
    <property type="match status" value="2"/>
</dbReference>
<dbReference type="InterPro" id="IPR016169">
    <property type="entry name" value="FAD-bd_PCMH_sub2"/>
</dbReference>
<dbReference type="GO" id="GO:0071949">
    <property type="term" value="F:FAD binding"/>
    <property type="evidence" value="ECO:0007669"/>
    <property type="project" value="InterPro"/>
</dbReference>
<dbReference type="eggNOG" id="ENOG502QTQH">
    <property type="taxonomic scope" value="Eukaryota"/>
</dbReference>
<dbReference type="InterPro" id="IPR036318">
    <property type="entry name" value="FAD-bd_PCMH-like_sf"/>
</dbReference>
<dbReference type="InterPro" id="IPR006094">
    <property type="entry name" value="Oxid_FAD_bind_N"/>
</dbReference>
<dbReference type="AlphaFoldDB" id="Q2GML4"/>
<feature type="region of interest" description="Disordered" evidence="3">
    <location>
        <begin position="726"/>
        <end position="770"/>
    </location>
</feature>
<dbReference type="SUPFAM" id="SSF56176">
    <property type="entry name" value="FAD-binding/transporter-associated domain-like"/>
    <property type="match status" value="1"/>
</dbReference>
<gene>
    <name evidence="5" type="ORF">CHGG_10790</name>
</gene>
<evidence type="ECO:0000259" key="4">
    <source>
        <dbReference type="PROSITE" id="PS51387"/>
    </source>
</evidence>
<feature type="region of interest" description="Disordered" evidence="3">
    <location>
        <begin position="630"/>
        <end position="681"/>
    </location>
</feature>
<proteinExistence type="inferred from homology"/>
<dbReference type="PANTHER" id="PTHR13878:SF97">
    <property type="entry name" value="ISOAMYL ALCOHOL OXIDASE"/>
    <property type="match status" value="1"/>
</dbReference>
<feature type="compositionally biased region" description="Basic and acidic residues" evidence="3">
    <location>
        <begin position="726"/>
        <end position="740"/>
    </location>
</feature>
<keyword evidence="2" id="KW-0560">Oxidoreductase</keyword>
<feature type="compositionally biased region" description="Basic and acidic residues" evidence="3">
    <location>
        <begin position="671"/>
        <end position="681"/>
    </location>
</feature>
<dbReference type="OrthoDB" id="9983560at2759"/>
<evidence type="ECO:0000256" key="1">
    <source>
        <dbReference type="ARBA" id="ARBA00005466"/>
    </source>
</evidence>
<evidence type="ECO:0000256" key="3">
    <source>
        <dbReference type="SAM" id="MobiDB-lite"/>
    </source>
</evidence>
<dbReference type="PANTHER" id="PTHR13878">
    <property type="entry name" value="GULONOLACTONE OXIDASE"/>
    <property type="match status" value="1"/>
</dbReference>
<organism evidence="5 6">
    <name type="scientific">Chaetomium globosum (strain ATCC 6205 / CBS 148.51 / DSM 1962 / NBRC 6347 / NRRL 1970)</name>
    <name type="common">Soil fungus</name>
    <dbReference type="NCBI Taxonomy" id="306901"/>
    <lineage>
        <taxon>Eukaryota</taxon>
        <taxon>Fungi</taxon>
        <taxon>Dikarya</taxon>
        <taxon>Ascomycota</taxon>
        <taxon>Pezizomycotina</taxon>
        <taxon>Sordariomycetes</taxon>
        <taxon>Sordariomycetidae</taxon>
        <taxon>Sordariales</taxon>
        <taxon>Chaetomiaceae</taxon>
        <taxon>Chaetomium</taxon>
    </lineage>
</organism>
<dbReference type="Pfam" id="PF08031">
    <property type="entry name" value="BBE"/>
    <property type="match status" value="1"/>
</dbReference>
<comment type="similarity">
    <text evidence="1">Belongs to the oxygen-dependent FAD-linked oxidoreductase family.</text>
</comment>
<dbReference type="GeneID" id="4397361"/>
<dbReference type="Pfam" id="PF01565">
    <property type="entry name" value="FAD_binding_4"/>
    <property type="match status" value="1"/>
</dbReference>
<dbReference type="GO" id="GO:0016491">
    <property type="term" value="F:oxidoreductase activity"/>
    <property type="evidence" value="ECO:0007669"/>
    <property type="project" value="UniProtKB-KW"/>
</dbReference>
<name>Q2GML4_CHAGB</name>
<dbReference type="STRING" id="306901.Q2GML4"/>
<reference evidence="6" key="1">
    <citation type="journal article" date="2015" name="Genome Announc.">
        <title>Draft genome sequence of the cellulolytic fungus Chaetomium globosum.</title>
        <authorList>
            <person name="Cuomo C.A."/>
            <person name="Untereiner W.A."/>
            <person name="Ma L.-J."/>
            <person name="Grabherr M."/>
            <person name="Birren B.W."/>
        </authorList>
    </citation>
    <scope>NUCLEOTIDE SEQUENCE [LARGE SCALE GENOMIC DNA]</scope>
    <source>
        <strain evidence="6">ATCC 6205 / CBS 148.51 / DSM 1962 / NBRC 6347 / NRRL 1970</strain>
    </source>
</reference>
<keyword evidence="6" id="KW-1185">Reference proteome</keyword>
<dbReference type="InterPro" id="IPR016166">
    <property type="entry name" value="FAD-bd_PCMH"/>
</dbReference>
<evidence type="ECO:0000313" key="6">
    <source>
        <dbReference type="Proteomes" id="UP000001056"/>
    </source>
</evidence>